<keyword evidence="5" id="KW-1185">Reference proteome</keyword>
<feature type="compositionally biased region" description="Polar residues" evidence="1">
    <location>
        <begin position="306"/>
        <end position="316"/>
    </location>
</feature>
<dbReference type="InterPro" id="IPR018712">
    <property type="entry name" value="Tle1-like_cat"/>
</dbReference>
<comment type="caution">
    <text evidence="4">The sequence shown here is derived from an EMBL/GenBank/DDBJ whole genome shotgun (WGS) entry which is preliminary data.</text>
</comment>
<feature type="compositionally biased region" description="Basic residues" evidence="1">
    <location>
        <begin position="805"/>
        <end position="815"/>
    </location>
</feature>
<feature type="region of interest" description="Disordered" evidence="1">
    <location>
        <begin position="336"/>
        <end position="382"/>
    </location>
</feature>
<feature type="region of interest" description="Disordered" evidence="1">
    <location>
        <begin position="245"/>
        <end position="323"/>
    </location>
</feature>
<evidence type="ECO:0000259" key="2">
    <source>
        <dbReference type="Pfam" id="PF04695"/>
    </source>
</evidence>
<evidence type="ECO:0000313" key="4">
    <source>
        <dbReference type="EMBL" id="PNS17127.1"/>
    </source>
</evidence>
<dbReference type="SUPFAM" id="SSF53474">
    <property type="entry name" value="alpha/beta-Hydrolases"/>
    <property type="match status" value="1"/>
</dbReference>
<protein>
    <submittedName>
        <fullName evidence="4">Peroxisomal membrane protein pex14</fullName>
    </submittedName>
</protein>
<dbReference type="Pfam" id="PF09994">
    <property type="entry name" value="T6SS_Tle1-like_cat"/>
    <property type="match status" value="1"/>
</dbReference>
<feature type="region of interest" description="Disordered" evidence="1">
    <location>
        <begin position="796"/>
        <end position="815"/>
    </location>
</feature>
<sequence>MVREDLVSGAVSFLQDPSVASAPLEQRIAFLKSKNLTQEEIDVSLQRVGSESVAPSESRPAQNYNYPPQQYGQGPGHAGYPGNYWQPPPPPPEAPRRDWRDWFIMATVVGGVGYGAYVLAKRYIYPVIAPPTPPQLEQDKAAIDSSFEKAFALLDQLSTDTEELKASEKARTDRLDVALTEVESVITHMKDATRRRDEEVRRTNDEVRSLRDLIPKAIKAQEENADTRLKELAKEMQSLKTLIANRVTPARAPQPQVSTSFDGQANGSVNGNSAASTLLPPSSVVPATASTAPSAVTDNDGEHGGLSTSQTPSRSGAASPYSARMNGRAKIPAWQMAASKANDEAAQDTSASTWLNADESPRKTGREEPSNVTRLSRAIKPQSDTGTKQVVYYSQGVGTSGGVVDRIYGGITGDGLASNVREAYGFLCTNYQPGDEIFLFGFSRGAFTVRAIAGLIDQVGILTKSGTQFLPEIYRDVQNRRNQDYVPRQPNKPFRNKPSAGDPRYTAELRRRGYTTLGVRVKAVGVWDTVGALGTPRIGWLDKVGLRGSASKEMSFYDTQLVNCIENAYQALALDEKRAAFSPALWEKGEGNETRLRQVWFPGVHSNVGGGYDDQQLANITLAWMMSQVREMLDLDLDYVLDEQEKTEEYYERNNEKPRPWSFGKIWNSFSGVYVLGGQKERTPGRYYVLEPGTGAETDEPLLETHEYIHPSVRSRMKLGGPGIDDSGTYTPKAMKDWKLVIEPGEDGGRPDIFWELRTKQSNVTTKVLPESPLWPLERELLEMDPDREIEDYVLRPPLSARAPRSGRRASRLRK</sequence>
<dbReference type="InParanoid" id="A0A2K1QPV6"/>
<dbReference type="Proteomes" id="UP000243797">
    <property type="component" value="Unassembled WGS sequence"/>
</dbReference>
<dbReference type="Pfam" id="PF04695">
    <property type="entry name" value="Pex14_N"/>
    <property type="match status" value="1"/>
</dbReference>
<feature type="region of interest" description="Disordered" evidence="1">
    <location>
        <begin position="46"/>
        <end position="93"/>
    </location>
</feature>
<dbReference type="OrthoDB" id="3057168at2759"/>
<proteinExistence type="predicted"/>
<reference evidence="4 5" key="1">
    <citation type="submission" date="2017-06" db="EMBL/GenBank/DDBJ databases">
        <title>Draft genome sequence of a variant of Elsinoe murrayae.</title>
        <authorList>
            <person name="Cheng Q."/>
        </authorList>
    </citation>
    <scope>NUCLEOTIDE SEQUENCE [LARGE SCALE GENOMIC DNA]</scope>
    <source>
        <strain evidence="4 5">CQ-2017a</strain>
    </source>
</reference>
<dbReference type="PANTHER" id="PTHR33840:SF1">
    <property type="entry name" value="TLE1 PHOSPHOLIPASE DOMAIN-CONTAINING PROTEIN"/>
    <property type="match status" value="1"/>
</dbReference>
<accession>A0A2K1QPV6</accession>
<dbReference type="InterPro" id="IPR029058">
    <property type="entry name" value="AB_hydrolase_fold"/>
</dbReference>
<gene>
    <name evidence="4" type="ORF">CAC42_7181</name>
</gene>
<evidence type="ECO:0000259" key="3">
    <source>
        <dbReference type="Pfam" id="PF09994"/>
    </source>
</evidence>
<feature type="compositionally biased region" description="Polar residues" evidence="1">
    <location>
        <begin position="255"/>
        <end position="276"/>
    </location>
</feature>
<feature type="domain" description="Peroxisome membrane anchor protein Pex14p N-terminal" evidence="2">
    <location>
        <begin position="3"/>
        <end position="47"/>
    </location>
</feature>
<dbReference type="Gene3D" id="1.10.10.10">
    <property type="entry name" value="Winged helix-like DNA-binding domain superfamily/Winged helix DNA-binding domain"/>
    <property type="match status" value="1"/>
</dbReference>
<dbReference type="STRING" id="2082308.A0A2K1QPV6"/>
<feature type="compositionally biased region" description="Low complexity" evidence="1">
    <location>
        <begin position="280"/>
        <end position="297"/>
    </location>
</feature>
<feature type="compositionally biased region" description="Low complexity" evidence="1">
    <location>
        <begin position="60"/>
        <end position="72"/>
    </location>
</feature>
<feature type="compositionally biased region" description="Basic and acidic residues" evidence="1">
    <location>
        <begin position="359"/>
        <end position="369"/>
    </location>
</feature>
<name>A0A2K1QPV6_9PEZI</name>
<dbReference type="EMBL" id="NKHZ01000052">
    <property type="protein sequence ID" value="PNS17127.1"/>
    <property type="molecule type" value="Genomic_DNA"/>
</dbReference>
<dbReference type="PANTHER" id="PTHR33840">
    <property type="match status" value="1"/>
</dbReference>
<evidence type="ECO:0000313" key="5">
    <source>
        <dbReference type="Proteomes" id="UP000243797"/>
    </source>
</evidence>
<dbReference type="AlphaFoldDB" id="A0A2K1QPV6"/>
<dbReference type="InterPro" id="IPR006785">
    <property type="entry name" value="Pex14_N"/>
</dbReference>
<organism evidence="4 5">
    <name type="scientific">Sphaceloma murrayae</name>
    <dbReference type="NCBI Taxonomy" id="2082308"/>
    <lineage>
        <taxon>Eukaryota</taxon>
        <taxon>Fungi</taxon>
        <taxon>Dikarya</taxon>
        <taxon>Ascomycota</taxon>
        <taxon>Pezizomycotina</taxon>
        <taxon>Dothideomycetes</taxon>
        <taxon>Dothideomycetidae</taxon>
        <taxon>Myriangiales</taxon>
        <taxon>Elsinoaceae</taxon>
        <taxon>Sphaceloma</taxon>
    </lineage>
</organism>
<evidence type="ECO:0000256" key="1">
    <source>
        <dbReference type="SAM" id="MobiDB-lite"/>
    </source>
</evidence>
<feature type="domain" description="T6SS Phospholipase effector Tle1-like catalytic" evidence="3">
    <location>
        <begin position="363"/>
        <end position="628"/>
    </location>
</feature>
<dbReference type="InterPro" id="IPR036388">
    <property type="entry name" value="WH-like_DNA-bd_sf"/>
</dbReference>